<dbReference type="AlphaFoldDB" id="A0A2Z3LHB6"/>
<keyword evidence="3" id="KW-1185">Reference proteome</keyword>
<protein>
    <recommendedName>
        <fullName evidence="4">DUF1609 domain-containing protein</fullName>
    </recommendedName>
</protein>
<dbReference type="Proteomes" id="UP000245872">
    <property type="component" value="Chromosome"/>
</dbReference>
<evidence type="ECO:0000256" key="1">
    <source>
        <dbReference type="SAM" id="Phobius"/>
    </source>
</evidence>
<sequence length="730" mass="84289" precursor="true">MQINKGNDRSFYLKLLYAFLKIGCIAMAMTNCTKQLLAMEGGSQTSNQECAITQKYEEKKTHYDCGCNLPFPVLYINNNIILLPCSKFSEILPLMTKEEKEILYSALEDFTTGNLNITRKRFTFNAPDYEKVKEAVKICSRIPSMKKEDNVQTFIEQIRSMMAGENGKKFEKCVEIIKAMANKEKTCNPREYNFDWQGKKNRKKFPRFLGKVGRKVSDCEKEKPKVQSMLNICLMIRSIIEGKISEEEVTKKICLMKGDVATIVEMFSIEDKIDKLLKKTVRSIVGHAIEDQEMTYGEFAWGFDTKRIQFLIQARRSIIQKEGFSFGSAGLAYSQKSEPPCDCKRILDNDTKKKKLHQVMSCIWRRESIFSRMLMNLFMDDNQNKIDNNDSKYRCKKYMHKVPKPIFITLAKALKNQSVEEVTEKYEKLLIDSMNQGVQMEDIEEEDIKKALGVAEPNTSRDDVNALSTRIEETGQKKSNGLPKPINKAKKQIATKSKPLAINRWEEENSEKAIDPPAIDQLQLSNSGVEFEREAIPINLSSLHTKYKLHARVKKWSLPVNTIWDHFQQAPKNSYDWQFKAVNKNPTNLIKEIVKHDLTPIYYLLEREDADKYFYTRRDNNIRTAAVLVKNQNMEKYGMVDIAIGNNNVIYHQSIRFLKKAEETFSAISKNDEGNEVDQADDNAAYQIVPGRCIQKDPITKAYIVHITNKDNQELTKEIHVLRSRIPKSE</sequence>
<reference evidence="2 3" key="1">
    <citation type="submission" date="2018-05" db="EMBL/GenBank/DDBJ databases">
        <title>Candidatus Cardinium hertigii Genome Assembly.</title>
        <authorList>
            <person name="Showmaker K.C."/>
            <person name="Walden K.O."/>
            <person name="Fields C.J."/>
            <person name="Lambert K.N."/>
            <person name="Hudson M.E."/>
        </authorList>
    </citation>
    <scope>NUCLEOTIDE SEQUENCE [LARGE SCALE GENOMIC DNA]</scope>
    <source>
        <strain evidence="3">cHgTN10</strain>
    </source>
</reference>
<name>A0A2Z3LHB6_9BACT</name>
<evidence type="ECO:0000313" key="2">
    <source>
        <dbReference type="EMBL" id="AWN81905.1"/>
    </source>
</evidence>
<evidence type="ECO:0008006" key="4">
    <source>
        <dbReference type="Google" id="ProtNLM"/>
    </source>
</evidence>
<evidence type="ECO:0000313" key="3">
    <source>
        <dbReference type="Proteomes" id="UP000245872"/>
    </source>
</evidence>
<dbReference type="KEGG" id="cher:DK880_00589"/>
<proteinExistence type="predicted"/>
<organism evidence="2 3">
    <name type="scientific">Candidatus Cardinium hertigii</name>
    <dbReference type="NCBI Taxonomy" id="247481"/>
    <lineage>
        <taxon>Bacteria</taxon>
        <taxon>Pseudomonadati</taxon>
        <taxon>Bacteroidota</taxon>
        <taxon>Cytophagia</taxon>
        <taxon>Cytophagales</taxon>
        <taxon>Amoebophilaceae</taxon>
        <taxon>Candidatus Cardinium</taxon>
    </lineage>
</organism>
<keyword evidence="1" id="KW-1133">Transmembrane helix</keyword>
<keyword evidence="1" id="KW-0812">Transmembrane</keyword>
<gene>
    <name evidence="2" type="ORF">DK880_00589</name>
</gene>
<keyword evidence="1" id="KW-0472">Membrane</keyword>
<dbReference type="OrthoDB" id="849114at2"/>
<accession>A0A2Z3LHB6</accession>
<feature type="transmembrane region" description="Helical" evidence="1">
    <location>
        <begin position="12"/>
        <end position="29"/>
    </location>
</feature>
<dbReference type="EMBL" id="CP029619">
    <property type="protein sequence ID" value="AWN81905.1"/>
    <property type="molecule type" value="Genomic_DNA"/>
</dbReference>